<comment type="cofactor">
    <cofactor evidence="1">
        <name>a divalent metal cation</name>
        <dbReference type="ChEBI" id="CHEBI:60240"/>
    </cofactor>
    <text evidence="1">Binds 1 divalent metal cation per subunit.</text>
</comment>
<reference evidence="4 5" key="1">
    <citation type="submission" date="2019-11" db="EMBL/GenBank/DDBJ databases">
        <title>Complete genome sequence of Spiroplasma tabanidicola TAUS-1 (DSM 22603).</title>
        <authorList>
            <person name="Huang C.-T."/>
            <person name="Lin Y.-C."/>
            <person name="Kuo C.-H."/>
        </authorList>
    </citation>
    <scope>NUCLEOTIDE SEQUENCE [LARGE SCALE GENOMIC DNA]</scope>
    <source>
        <strain evidence="4 5">TAUS-1</strain>
    </source>
</reference>
<dbReference type="PANTHER" id="PTHR43181">
    <property type="entry name" value="2-C-METHYL-D-ERYTHRITOL 2,4-CYCLODIPHOSPHATE SYNTHASE, CHLOROPLASTIC"/>
    <property type="match status" value="1"/>
</dbReference>
<protein>
    <recommendedName>
        <fullName evidence="1 2">2-C-methyl-D-erythritol 2,4-cyclodiphosphate synthase</fullName>
        <shortName evidence="1">MECDP-synthase</shortName>
        <shortName evidence="1">MECPP-synthase</shortName>
        <shortName evidence="1">MECPS</shortName>
        <ecNumber evidence="1 2">4.6.1.12</ecNumber>
    </recommendedName>
</protein>
<feature type="binding site" evidence="1">
    <location>
        <position position="45"/>
    </location>
    <ligand>
        <name>a divalent metal cation</name>
        <dbReference type="ChEBI" id="CHEBI:60240"/>
    </ligand>
</feature>
<accession>A0A6I6C675</accession>
<comment type="subunit">
    <text evidence="1">Homotrimer.</text>
</comment>
<dbReference type="EC" id="4.6.1.12" evidence="1 2"/>
<proteinExistence type="inferred from homology"/>
<evidence type="ECO:0000313" key="5">
    <source>
        <dbReference type="Proteomes" id="UP000424468"/>
    </source>
</evidence>
<keyword evidence="5" id="KW-1185">Reference proteome</keyword>
<feature type="binding site" evidence="1">
    <location>
        <begin position="9"/>
        <end position="11"/>
    </location>
    <ligand>
        <name>4-CDP-2-C-methyl-D-erythritol 2-phosphate</name>
        <dbReference type="ChEBI" id="CHEBI:57919"/>
    </ligand>
</feature>
<comment type="similarity">
    <text evidence="1 2">Belongs to the IspF family.</text>
</comment>
<dbReference type="HAMAP" id="MF_00107">
    <property type="entry name" value="IspF"/>
    <property type="match status" value="1"/>
</dbReference>
<dbReference type="Gene3D" id="3.30.1330.50">
    <property type="entry name" value="2-C-methyl-D-erythritol 2,4-cyclodiphosphate synthase"/>
    <property type="match status" value="1"/>
</dbReference>
<evidence type="ECO:0000256" key="2">
    <source>
        <dbReference type="RuleBase" id="RU004395"/>
    </source>
</evidence>
<keyword evidence="1 2" id="KW-0414">Isoprene biosynthesis</keyword>
<dbReference type="Proteomes" id="UP000424468">
    <property type="component" value="Chromosome"/>
</dbReference>
<dbReference type="NCBIfam" id="TIGR00151">
    <property type="entry name" value="ispF"/>
    <property type="match status" value="1"/>
</dbReference>
<dbReference type="AlphaFoldDB" id="A0A6I6C675"/>
<feature type="domain" description="2-C-methyl-D-erythritol 2,4-cyclodiphosphate synthase" evidence="3">
    <location>
        <begin position="2"/>
        <end position="151"/>
    </location>
</feature>
<feature type="binding site" evidence="1">
    <location>
        <position position="11"/>
    </location>
    <ligand>
        <name>a divalent metal cation</name>
        <dbReference type="ChEBI" id="CHEBI:60240"/>
    </ligand>
</feature>
<dbReference type="RefSeq" id="WP_156007422.1">
    <property type="nucleotide sequence ID" value="NZ_CP046276.1"/>
</dbReference>
<dbReference type="OrthoDB" id="9804336at2"/>
<feature type="site" description="Transition state stabilizer" evidence="1">
    <location>
        <position position="135"/>
    </location>
</feature>
<feature type="binding site" evidence="1">
    <location>
        <begin position="59"/>
        <end position="61"/>
    </location>
    <ligand>
        <name>4-CDP-2-C-methyl-D-erythritol 2-phosphate</name>
        <dbReference type="ChEBI" id="CHEBI:57919"/>
    </ligand>
</feature>
<name>A0A6I6C675_9MOLU</name>
<comment type="function">
    <text evidence="1">Involved in the biosynthesis of isopentenyl diphosphate (IPP) and dimethylallyl diphosphate (DMAPP), two major building blocks of isoprenoid compounds. Catalyzes the conversion of 4-diphosphocytidyl-2-C-methyl-D-erythritol 2-phosphate (CDP-ME2P) to 2-C-methyl-D-erythritol 2,4-cyclodiphosphate (ME-CPP) with a corresponding release of cytidine 5-monophosphate (CMP).</text>
</comment>
<dbReference type="GO" id="GO:0016114">
    <property type="term" value="P:terpenoid biosynthetic process"/>
    <property type="evidence" value="ECO:0007669"/>
    <property type="project" value="InterPro"/>
</dbReference>
<dbReference type="GO" id="GO:0019288">
    <property type="term" value="P:isopentenyl diphosphate biosynthetic process, methylerythritol 4-phosphate pathway"/>
    <property type="evidence" value="ECO:0007669"/>
    <property type="project" value="UniProtKB-UniRule"/>
</dbReference>
<comment type="catalytic activity">
    <reaction evidence="1 2">
        <text>4-CDP-2-C-methyl-D-erythritol 2-phosphate = 2-C-methyl-D-erythritol 2,4-cyclic diphosphate + CMP</text>
        <dbReference type="Rhea" id="RHEA:23864"/>
        <dbReference type="ChEBI" id="CHEBI:57919"/>
        <dbReference type="ChEBI" id="CHEBI:58483"/>
        <dbReference type="ChEBI" id="CHEBI:60377"/>
        <dbReference type="EC" id="4.6.1.12"/>
    </reaction>
</comment>
<feature type="binding site" evidence="1">
    <location>
        <position position="9"/>
    </location>
    <ligand>
        <name>a divalent metal cation</name>
        <dbReference type="ChEBI" id="CHEBI:60240"/>
    </ligand>
</feature>
<evidence type="ECO:0000256" key="1">
    <source>
        <dbReference type="HAMAP-Rule" id="MF_00107"/>
    </source>
</evidence>
<dbReference type="GO" id="GO:0046872">
    <property type="term" value="F:metal ion binding"/>
    <property type="evidence" value="ECO:0007669"/>
    <property type="project" value="UniProtKB-KW"/>
</dbReference>
<gene>
    <name evidence="1 4" type="primary">ispF</name>
    <name evidence="4" type="ORF">STABA_v1c10900</name>
</gene>
<dbReference type="EMBL" id="CP046276">
    <property type="protein sequence ID" value="QGS52437.1"/>
    <property type="molecule type" value="Genomic_DNA"/>
</dbReference>
<evidence type="ECO:0000313" key="4">
    <source>
        <dbReference type="EMBL" id="QGS52437.1"/>
    </source>
</evidence>
<organism evidence="4 5">
    <name type="scientific">Spiroplasma tabanidicola</name>
    <dbReference type="NCBI Taxonomy" id="324079"/>
    <lineage>
        <taxon>Bacteria</taxon>
        <taxon>Bacillati</taxon>
        <taxon>Mycoplasmatota</taxon>
        <taxon>Mollicutes</taxon>
        <taxon>Entomoplasmatales</taxon>
        <taxon>Spiroplasmataceae</taxon>
        <taxon>Spiroplasma</taxon>
    </lineage>
</organism>
<dbReference type="InterPro" id="IPR003526">
    <property type="entry name" value="MECDP_synthase"/>
</dbReference>
<comment type="pathway">
    <text evidence="1">Isoprenoid biosynthesis; isopentenyl diphosphate biosynthesis via DXP pathway; isopentenyl diphosphate from 1-deoxy-D-xylulose 5-phosphate: step 4/6.</text>
</comment>
<feature type="binding site" evidence="1">
    <location>
        <begin position="134"/>
        <end position="137"/>
    </location>
    <ligand>
        <name>4-CDP-2-C-methyl-D-erythritol 2-phosphate</name>
        <dbReference type="ChEBI" id="CHEBI:57919"/>
    </ligand>
</feature>
<evidence type="ECO:0000259" key="3">
    <source>
        <dbReference type="Pfam" id="PF02542"/>
    </source>
</evidence>
<dbReference type="GO" id="GO:0008685">
    <property type="term" value="F:2-C-methyl-D-erythritol 2,4-cyclodiphosphate synthase activity"/>
    <property type="evidence" value="ECO:0007669"/>
    <property type="project" value="UniProtKB-UniRule"/>
</dbReference>
<dbReference type="Pfam" id="PF02542">
    <property type="entry name" value="YgbB"/>
    <property type="match status" value="1"/>
</dbReference>
<keyword evidence="1" id="KW-0479">Metal-binding</keyword>
<sequence length="157" mass="17784">MFKVGFSKDMHRIFPLSKNGILGGMNHQSFPKIMNAYSDGDVLLHSLCEAFLGAMGLEDLGTYYNSKTKPKDFSSLEIVNDILKLLEERNYNISNIDILIELEKPNLKDIKPAIKNNIAKLFNINLDQVSIKATTTEKSNYEFISVFSNVLIYKGEK</sequence>
<dbReference type="PANTHER" id="PTHR43181:SF1">
    <property type="entry name" value="2-C-METHYL-D-ERYTHRITOL 2,4-CYCLODIPHOSPHATE SYNTHASE, CHLOROPLASTIC"/>
    <property type="match status" value="1"/>
</dbReference>
<dbReference type="InterPro" id="IPR036571">
    <property type="entry name" value="MECDP_synthase_sf"/>
</dbReference>
<dbReference type="CDD" id="cd00554">
    <property type="entry name" value="MECDP_synthase"/>
    <property type="match status" value="1"/>
</dbReference>
<comment type="caution">
    <text evidence="1">Lacks conserved residue(s) required for the propagation of feature annotation.</text>
</comment>
<dbReference type="SUPFAM" id="SSF69765">
    <property type="entry name" value="IpsF-like"/>
    <property type="match status" value="1"/>
</dbReference>
<keyword evidence="1 2" id="KW-0456">Lyase</keyword>
<dbReference type="UniPathway" id="UPA00056">
    <property type="reaction ID" value="UER00095"/>
</dbReference>
<dbReference type="KEGG" id="stab:STABA_v1c10900"/>